<accession>A0A021VSS7</accession>
<keyword evidence="7" id="KW-1185">Reference proteome</keyword>
<keyword evidence="5" id="KW-0627">Porphyrin biosynthesis</keyword>
<name>A0A021VSS7_9CELL</name>
<protein>
    <recommendedName>
        <fullName evidence="2">precorrin-2 dehydrogenase</fullName>
        <ecNumber evidence="2">1.3.1.76</ecNumber>
    </recommendedName>
</protein>
<evidence type="ECO:0000256" key="5">
    <source>
        <dbReference type="ARBA" id="ARBA00023244"/>
    </source>
</evidence>
<keyword evidence="4" id="KW-0520">NAD</keyword>
<dbReference type="GO" id="GO:0019354">
    <property type="term" value="P:siroheme biosynthetic process"/>
    <property type="evidence" value="ECO:0007669"/>
    <property type="project" value="UniProtKB-UniPathway"/>
</dbReference>
<organism evidence="6 7">
    <name type="scientific">Actinotalea ferrariae CF5-4</name>
    <dbReference type="NCBI Taxonomy" id="948458"/>
    <lineage>
        <taxon>Bacteria</taxon>
        <taxon>Bacillati</taxon>
        <taxon>Actinomycetota</taxon>
        <taxon>Actinomycetes</taxon>
        <taxon>Micrococcales</taxon>
        <taxon>Cellulomonadaceae</taxon>
        <taxon>Actinotalea</taxon>
    </lineage>
</organism>
<dbReference type="EC" id="1.3.1.76" evidence="2"/>
<dbReference type="InterPro" id="IPR036291">
    <property type="entry name" value="NAD(P)-bd_dom_sf"/>
</dbReference>
<evidence type="ECO:0000256" key="2">
    <source>
        <dbReference type="ARBA" id="ARBA00012400"/>
    </source>
</evidence>
<dbReference type="Pfam" id="PF13241">
    <property type="entry name" value="NAD_binding_7"/>
    <property type="match status" value="1"/>
</dbReference>
<proteinExistence type="predicted"/>
<comment type="pathway">
    <text evidence="1">Porphyrin-containing compound metabolism; siroheme biosynthesis; sirohydrochlorin from precorrin-2: step 1/1.</text>
</comment>
<keyword evidence="3" id="KW-0560">Oxidoreductase</keyword>
<evidence type="ECO:0000313" key="7">
    <source>
        <dbReference type="Proteomes" id="UP000019753"/>
    </source>
</evidence>
<evidence type="ECO:0000313" key="6">
    <source>
        <dbReference type="EMBL" id="EYR64178.1"/>
    </source>
</evidence>
<evidence type="ECO:0000256" key="3">
    <source>
        <dbReference type="ARBA" id="ARBA00023002"/>
    </source>
</evidence>
<comment type="caution">
    <text evidence="6">The sequence shown here is derived from an EMBL/GenBank/DDBJ whole genome shotgun (WGS) entry which is preliminary data.</text>
</comment>
<dbReference type="InterPro" id="IPR028161">
    <property type="entry name" value="Met8-like"/>
</dbReference>
<reference evidence="6 7" key="1">
    <citation type="submission" date="2014-01" db="EMBL/GenBank/DDBJ databases">
        <title>Actinotalea ferrariae CF5-4.</title>
        <authorList>
            <person name="Chen F."/>
            <person name="Li Y."/>
            <person name="Wang G."/>
        </authorList>
    </citation>
    <scope>NUCLEOTIDE SEQUENCE [LARGE SCALE GENOMIC DNA]</scope>
    <source>
        <strain evidence="6 7">CF5-4</strain>
    </source>
</reference>
<sequence>MTTLLGVDLRDRRVLVVGGGTVAARRLPGLVAAGAHVVVVAAHPADDVRVLAAAGQVTLLERPVLEADLEGAWLVHACTGDAAVDAAVAGWSEERRTFCVVASAVGLGSARVPATATVDDVVLGVVSAGAPDPRRVAGLRDGLAALVRTGA</sequence>
<evidence type="ECO:0000256" key="1">
    <source>
        <dbReference type="ARBA" id="ARBA00005010"/>
    </source>
</evidence>
<dbReference type="SUPFAM" id="SSF51735">
    <property type="entry name" value="NAD(P)-binding Rossmann-fold domains"/>
    <property type="match status" value="1"/>
</dbReference>
<dbReference type="GO" id="GO:0043115">
    <property type="term" value="F:precorrin-2 dehydrogenase activity"/>
    <property type="evidence" value="ECO:0007669"/>
    <property type="project" value="UniProtKB-EC"/>
</dbReference>
<dbReference type="EMBL" id="AXCW01000043">
    <property type="protein sequence ID" value="EYR64178.1"/>
    <property type="molecule type" value="Genomic_DNA"/>
</dbReference>
<gene>
    <name evidence="6" type="ORF">N866_14565</name>
</gene>
<dbReference type="PANTHER" id="PTHR35330">
    <property type="entry name" value="SIROHEME BIOSYNTHESIS PROTEIN MET8"/>
    <property type="match status" value="1"/>
</dbReference>
<dbReference type="Proteomes" id="UP000019753">
    <property type="component" value="Unassembled WGS sequence"/>
</dbReference>
<dbReference type="Gene3D" id="3.40.50.720">
    <property type="entry name" value="NAD(P)-binding Rossmann-like Domain"/>
    <property type="match status" value="1"/>
</dbReference>
<dbReference type="RefSeq" id="WP_034224129.1">
    <property type="nucleotide sequence ID" value="NZ_AXCW01000043.1"/>
</dbReference>
<dbReference type="PANTHER" id="PTHR35330:SF1">
    <property type="entry name" value="SIROHEME BIOSYNTHESIS PROTEIN MET8"/>
    <property type="match status" value="1"/>
</dbReference>
<evidence type="ECO:0000256" key="4">
    <source>
        <dbReference type="ARBA" id="ARBA00023027"/>
    </source>
</evidence>
<feature type="non-terminal residue" evidence="6">
    <location>
        <position position="151"/>
    </location>
</feature>
<dbReference type="UniPathway" id="UPA00262">
    <property type="reaction ID" value="UER00222"/>
</dbReference>
<dbReference type="GO" id="GO:0004325">
    <property type="term" value="F:ferrochelatase activity"/>
    <property type="evidence" value="ECO:0007669"/>
    <property type="project" value="InterPro"/>
</dbReference>
<dbReference type="AlphaFoldDB" id="A0A021VSS7"/>